<keyword evidence="2" id="KW-1185">Reference proteome</keyword>
<proteinExistence type="predicted"/>
<sequence>MKGSCYRSKKKTQDPYTVMAAVGVQGQLLDGHCECPAGGVACNHLMALLRTVALLQSKGFSEAPAELSCTDLPQQWRVPRGPHIQGTSIQSVNWRSVREGGLDTPLTSRLYESRISPRSQCQQNAANRSFAEALATLGNCTDFGEALLLVTDRTVKDTKFGPALAGSPLSYQQPIIPHGLSVVTNIGQHKSFSYAPPKDCTFFSTSGLWEIPIPFLDNEILEGLCLTPEEARDLERNTRQQSKSPTWRRERKLRLTASHFGTAFGRVQWSEKGLDALTVPRDISKVPAVSSMRWASPVAALGDWDRHVSGDPGVQMLGIGGGVASDPSS</sequence>
<evidence type="ECO:0000313" key="1">
    <source>
        <dbReference type="EMBL" id="KAG0413305.1"/>
    </source>
</evidence>
<accession>A0AC60P1K0</accession>
<organism evidence="1 2">
    <name type="scientific">Ixodes persulcatus</name>
    <name type="common">Taiga tick</name>
    <dbReference type="NCBI Taxonomy" id="34615"/>
    <lineage>
        <taxon>Eukaryota</taxon>
        <taxon>Metazoa</taxon>
        <taxon>Ecdysozoa</taxon>
        <taxon>Arthropoda</taxon>
        <taxon>Chelicerata</taxon>
        <taxon>Arachnida</taxon>
        <taxon>Acari</taxon>
        <taxon>Parasitiformes</taxon>
        <taxon>Ixodida</taxon>
        <taxon>Ixodoidea</taxon>
        <taxon>Ixodidae</taxon>
        <taxon>Ixodinae</taxon>
        <taxon>Ixodes</taxon>
    </lineage>
</organism>
<name>A0AC60P1K0_IXOPE</name>
<evidence type="ECO:0000313" key="2">
    <source>
        <dbReference type="Proteomes" id="UP000805193"/>
    </source>
</evidence>
<dbReference type="Proteomes" id="UP000805193">
    <property type="component" value="Unassembled WGS sequence"/>
</dbReference>
<gene>
    <name evidence="1" type="ORF">HPB47_009546</name>
</gene>
<protein>
    <submittedName>
        <fullName evidence="1">Uncharacterized protein</fullName>
    </submittedName>
</protein>
<comment type="caution">
    <text evidence="1">The sequence shown here is derived from an EMBL/GenBank/DDBJ whole genome shotgun (WGS) entry which is preliminary data.</text>
</comment>
<dbReference type="EMBL" id="JABSTQ010011274">
    <property type="protein sequence ID" value="KAG0413305.1"/>
    <property type="molecule type" value="Genomic_DNA"/>
</dbReference>
<reference evidence="1 2" key="1">
    <citation type="journal article" date="2020" name="Cell">
        <title>Large-Scale Comparative Analyses of Tick Genomes Elucidate Their Genetic Diversity and Vector Capacities.</title>
        <authorList>
            <consortium name="Tick Genome and Microbiome Consortium (TIGMIC)"/>
            <person name="Jia N."/>
            <person name="Wang J."/>
            <person name="Shi W."/>
            <person name="Du L."/>
            <person name="Sun Y."/>
            <person name="Zhan W."/>
            <person name="Jiang J.F."/>
            <person name="Wang Q."/>
            <person name="Zhang B."/>
            <person name="Ji P."/>
            <person name="Bell-Sakyi L."/>
            <person name="Cui X.M."/>
            <person name="Yuan T.T."/>
            <person name="Jiang B.G."/>
            <person name="Yang W.F."/>
            <person name="Lam T.T."/>
            <person name="Chang Q.C."/>
            <person name="Ding S.J."/>
            <person name="Wang X.J."/>
            <person name="Zhu J.G."/>
            <person name="Ruan X.D."/>
            <person name="Zhao L."/>
            <person name="Wei J.T."/>
            <person name="Ye R.Z."/>
            <person name="Que T.C."/>
            <person name="Du C.H."/>
            <person name="Zhou Y.H."/>
            <person name="Cheng J.X."/>
            <person name="Dai P.F."/>
            <person name="Guo W.B."/>
            <person name="Han X.H."/>
            <person name="Huang E.J."/>
            <person name="Li L.F."/>
            <person name="Wei W."/>
            <person name="Gao Y.C."/>
            <person name="Liu J.Z."/>
            <person name="Shao H.Z."/>
            <person name="Wang X."/>
            <person name="Wang C.C."/>
            <person name="Yang T.C."/>
            <person name="Huo Q.B."/>
            <person name="Li W."/>
            <person name="Chen H.Y."/>
            <person name="Chen S.E."/>
            <person name="Zhou L.G."/>
            <person name="Ni X.B."/>
            <person name="Tian J.H."/>
            <person name="Sheng Y."/>
            <person name="Liu T."/>
            <person name="Pan Y.S."/>
            <person name="Xia L.Y."/>
            <person name="Li J."/>
            <person name="Zhao F."/>
            <person name="Cao W.C."/>
        </authorList>
    </citation>
    <scope>NUCLEOTIDE SEQUENCE [LARGE SCALE GENOMIC DNA]</scope>
    <source>
        <strain evidence="1">Iper-2018</strain>
    </source>
</reference>